<dbReference type="PANTHER" id="PTHR36115">
    <property type="entry name" value="PROLINE-RICH ANTIGEN HOMOLOG-RELATED"/>
    <property type="match status" value="1"/>
</dbReference>
<evidence type="ECO:0000313" key="8">
    <source>
        <dbReference type="EMBL" id="RSL34756.1"/>
    </source>
</evidence>
<proteinExistence type="predicted"/>
<evidence type="ECO:0000256" key="6">
    <source>
        <dbReference type="SAM" id="Phobius"/>
    </source>
</evidence>
<evidence type="ECO:0000256" key="4">
    <source>
        <dbReference type="ARBA" id="ARBA00022989"/>
    </source>
</evidence>
<reference evidence="8 9" key="1">
    <citation type="submission" date="2018-10" db="EMBL/GenBank/DDBJ databases">
        <title>Draft genome sequence of Bacillus salarius IM0101, isolated from a hypersaline soil in Inner Mongolia, China.</title>
        <authorList>
            <person name="Yamprayoonswat W."/>
            <person name="Boonvisut S."/>
            <person name="Jumpathong W."/>
            <person name="Sittihan S."/>
            <person name="Ruangsuj P."/>
            <person name="Wanthongcharoen S."/>
            <person name="Thongpramul N."/>
            <person name="Pimmason S."/>
            <person name="Yu B."/>
            <person name="Yasawong M."/>
        </authorList>
    </citation>
    <scope>NUCLEOTIDE SEQUENCE [LARGE SCALE GENOMIC DNA]</scope>
    <source>
        <strain evidence="8 9">IM0101</strain>
    </source>
</reference>
<comment type="caution">
    <text evidence="8">The sequence shown here is derived from an EMBL/GenBank/DDBJ whole genome shotgun (WGS) entry which is preliminary data.</text>
</comment>
<dbReference type="AlphaFoldDB" id="A0A3R9Q6L6"/>
<evidence type="ECO:0000259" key="7">
    <source>
        <dbReference type="Pfam" id="PF06271"/>
    </source>
</evidence>
<feature type="transmembrane region" description="Helical" evidence="6">
    <location>
        <begin position="9"/>
        <end position="33"/>
    </location>
</feature>
<dbReference type="RefSeq" id="WP_125554191.1">
    <property type="nucleotide sequence ID" value="NZ_RBVX01000002.1"/>
</dbReference>
<dbReference type="Proteomes" id="UP000275076">
    <property type="component" value="Unassembled WGS sequence"/>
</dbReference>
<sequence>MEDYVYSGFWIRLLAFLLDSVILTVPFQLFSYIIYGTTSLLENQWLYVLFALIGTLYMVVFPVTGLQATPGKVILKMKIVNKKGDKISILAATGRYIFQFLSFFMLGIGFIMIVFRKNSTGLHDLLARTYVINRNQH</sequence>
<dbReference type="InterPro" id="IPR051791">
    <property type="entry name" value="Pra-immunoreactive"/>
</dbReference>
<feature type="transmembrane region" description="Helical" evidence="6">
    <location>
        <begin position="45"/>
        <end position="66"/>
    </location>
</feature>
<dbReference type="GO" id="GO:0005886">
    <property type="term" value="C:plasma membrane"/>
    <property type="evidence" value="ECO:0007669"/>
    <property type="project" value="UniProtKB-SubCell"/>
</dbReference>
<keyword evidence="2" id="KW-1003">Cell membrane</keyword>
<feature type="transmembrane region" description="Helical" evidence="6">
    <location>
        <begin position="87"/>
        <end position="115"/>
    </location>
</feature>
<evidence type="ECO:0000256" key="5">
    <source>
        <dbReference type="ARBA" id="ARBA00023136"/>
    </source>
</evidence>
<comment type="subcellular location">
    <subcellularLocation>
        <location evidence="1">Cell membrane</location>
        <topology evidence="1">Multi-pass membrane protein</topology>
    </subcellularLocation>
</comment>
<feature type="domain" description="RDD" evidence="7">
    <location>
        <begin position="6"/>
        <end position="127"/>
    </location>
</feature>
<organism evidence="8 9">
    <name type="scientific">Salibacterium salarium</name>
    <dbReference type="NCBI Taxonomy" id="284579"/>
    <lineage>
        <taxon>Bacteria</taxon>
        <taxon>Bacillati</taxon>
        <taxon>Bacillota</taxon>
        <taxon>Bacilli</taxon>
        <taxon>Bacillales</taxon>
        <taxon>Bacillaceae</taxon>
    </lineage>
</organism>
<evidence type="ECO:0000256" key="2">
    <source>
        <dbReference type="ARBA" id="ARBA00022475"/>
    </source>
</evidence>
<dbReference type="OrthoDB" id="1787043at2"/>
<keyword evidence="5 6" id="KW-0472">Membrane</keyword>
<dbReference type="Pfam" id="PF06271">
    <property type="entry name" value="RDD"/>
    <property type="match status" value="1"/>
</dbReference>
<protein>
    <submittedName>
        <fullName evidence="8">RDD family protein</fullName>
    </submittedName>
</protein>
<keyword evidence="4 6" id="KW-1133">Transmembrane helix</keyword>
<name>A0A3R9Q6L6_9BACI</name>
<evidence type="ECO:0000256" key="1">
    <source>
        <dbReference type="ARBA" id="ARBA00004651"/>
    </source>
</evidence>
<gene>
    <name evidence="8" type="ORF">D7Z54_02645</name>
</gene>
<dbReference type="EMBL" id="RBVX01000002">
    <property type="protein sequence ID" value="RSL34756.1"/>
    <property type="molecule type" value="Genomic_DNA"/>
</dbReference>
<keyword evidence="3 6" id="KW-0812">Transmembrane</keyword>
<dbReference type="PANTHER" id="PTHR36115:SF9">
    <property type="entry name" value="LMO1584 PROTEIN"/>
    <property type="match status" value="1"/>
</dbReference>
<evidence type="ECO:0000256" key="3">
    <source>
        <dbReference type="ARBA" id="ARBA00022692"/>
    </source>
</evidence>
<accession>A0A3R9Q6L6</accession>
<dbReference type="InterPro" id="IPR010432">
    <property type="entry name" value="RDD"/>
</dbReference>
<keyword evidence="9" id="KW-1185">Reference proteome</keyword>
<evidence type="ECO:0000313" key="9">
    <source>
        <dbReference type="Proteomes" id="UP000275076"/>
    </source>
</evidence>